<keyword evidence="14 16" id="KW-0739">Sodium transport</keyword>
<keyword evidence="18" id="KW-0456">Lyase</keyword>
<keyword evidence="12 16" id="KW-0406">Ion transport</keyword>
<comment type="similarity">
    <text evidence="4 16 17">Belongs to the OadG family.</text>
</comment>
<sequence>MQQEIVQQGIDLMVFGMGTVVVFLTTLVIVTVAMSGVMSRFFPESEKPLTPSTPSGSAVDARTLAVIKAAIAKHRKR</sequence>
<evidence type="ECO:0000256" key="17">
    <source>
        <dbReference type="RuleBase" id="RU004278"/>
    </source>
</evidence>
<comment type="cofactor">
    <cofactor evidence="1 16 17">
        <name>Na(+)</name>
        <dbReference type="ChEBI" id="CHEBI:29101"/>
    </cofactor>
</comment>
<dbReference type="GO" id="GO:0036376">
    <property type="term" value="P:sodium ion export across plasma membrane"/>
    <property type="evidence" value="ECO:0007669"/>
    <property type="project" value="InterPro"/>
</dbReference>
<evidence type="ECO:0000256" key="8">
    <source>
        <dbReference type="ARBA" id="ARBA00022692"/>
    </source>
</evidence>
<evidence type="ECO:0000256" key="1">
    <source>
        <dbReference type="ARBA" id="ARBA00001959"/>
    </source>
</evidence>
<dbReference type="RefSeq" id="WP_183910058.1">
    <property type="nucleotide sequence ID" value="NZ_JACHXZ010000002.1"/>
</dbReference>
<evidence type="ECO:0000256" key="15">
    <source>
        <dbReference type="ARBA" id="ARBA00048176"/>
    </source>
</evidence>
<evidence type="ECO:0000256" key="2">
    <source>
        <dbReference type="ARBA" id="ARBA00003002"/>
    </source>
</evidence>
<dbReference type="GO" id="GO:0005886">
    <property type="term" value="C:plasma membrane"/>
    <property type="evidence" value="ECO:0007669"/>
    <property type="project" value="UniProtKB-SubCell"/>
</dbReference>
<protein>
    <recommendedName>
        <fullName evidence="16">Probable oxaloacetate decarboxylase gamma chain</fullName>
        <ecNumber evidence="16">7.2.4.2</ecNumber>
    </recommendedName>
</protein>
<evidence type="ECO:0000256" key="12">
    <source>
        <dbReference type="ARBA" id="ARBA00023065"/>
    </source>
</evidence>
<keyword evidence="13 16" id="KW-0472">Membrane</keyword>
<keyword evidence="7 16" id="KW-1003">Cell membrane</keyword>
<comment type="subunit">
    <text evidence="5 16">Heterotrimer of an alpha, a beta and a gamma subunit.</text>
</comment>
<feature type="transmembrane region" description="Helical" evidence="16 17">
    <location>
        <begin position="12"/>
        <end position="37"/>
    </location>
</feature>
<evidence type="ECO:0000256" key="16">
    <source>
        <dbReference type="HAMAP-Rule" id="MF_00404"/>
    </source>
</evidence>
<evidence type="ECO:0000313" key="18">
    <source>
        <dbReference type="EMBL" id="MBB3168586.1"/>
    </source>
</evidence>
<reference evidence="18 19" key="1">
    <citation type="submission" date="2020-08" db="EMBL/GenBank/DDBJ databases">
        <title>Genomic Encyclopedia of Type Strains, Phase III (KMG-III): the genomes of soil and plant-associated and newly described type strains.</title>
        <authorList>
            <person name="Whitman W."/>
        </authorList>
    </citation>
    <scope>NUCLEOTIDE SEQUENCE [LARGE SCALE GENOMIC DNA]</scope>
    <source>
        <strain evidence="18 19">CECT 8571</strain>
    </source>
</reference>
<evidence type="ECO:0000256" key="3">
    <source>
        <dbReference type="ARBA" id="ARBA00004162"/>
    </source>
</evidence>
<dbReference type="GO" id="GO:0015451">
    <property type="term" value="F:decarboxylation-driven active transmembrane transporter activity"/>
    <property type="evidence" value="ECO:0007669"/>
    <property type="project" value="UniProtKB-EC"/>
</dbReference>
<dbReference type="Proteomes" id="UP000559987">
    <property type="component" value="Unassembled WGS sequence"/>
</dbReference>
<dbReference type="HAMAP" id="MF_00404">
    <property type="entry name" value="OadG"/>
    <property type="match status" value="1"/>
</dbReference>
<comment type="function">
    <text evidence="2 16 17">Catalyzes the decarboxylation of oxaloacetate coupled to Na(+) translocation.</text>
</comment>
<dbReference type="EC" id="7.2.4.2" evidence="16"/>
<evidence type="ECO:0000313" key="19">
    <source>
        <dbReference type="Proteomes" id="UP000559987"/>
    </source>
</evidence>
<name>A0A839URT6_9GAMM</name>
<comment type="caution">
    <text evidence="18">The sequence shown here is derived from an EMBL/GenBank/DDBJ whole genome shotgun (WGS) entry which is preliminary data.</text>
</comment>
<dbReference type="GO" id="GO:0015081">
    <property type="term" value="F:sodium ion transmembrane transporter activity"/>
    <property type="evidence" value="ECO:0007669"/>
    <property type="project" value="UniProtKB-UniRule"/>
</dbReference>
<evidence type="ECO:0000256" key="14">
    <source>
        <dbReference type="ARBA" id="ARBA00023201"/>
    </source>
</evidence>
<evidence type="ECO:0000256" key="13">
    <source>
        <dbReference type="ARBA" id="ARBA00023136"/>
    </source>
</evidence>
<keyword evidence="19" id="KW-1185">Reference proteome</keyword>
<dbReference type="AlphaFoldDB" id="A0A839URT6"/>
<dbReference type="InterPro" id="IPR023424">
    <property type="entry name" value="OadG"/>
</dbReference>
<evidence type="ECO:0000256" key="11">
    <source>
        <dbReference type="ARBA" id="ARBA00023053"/>
    </source>
</evidence>
<keyword evidence="11 16" id="KW-0915">Sodium</keyword>
<gene>
    <name evidence="16" type="primary">oadG</name>
    <name evidence="18" type="ORF">FHS30_001770</name>
</gene>
<keyword evidence="6 16" id="KW-0813">Transport</keyword>
<keyword evidence="9 16" id="KW-1278">Translocase</keyword>
<dbReference type="Pfam" id="PF04277">
    <property type="entry name" value="OAD_gamma"/>
    <property type="match status" value="1"/>
</dbReference>
<keyword evidence="10 16" id="KW-1133">Transmembrane helix</keyword>
<evidence type="ECO:0000256" key="9">
    <source>
        <dbReference type="ARBA" id="ARBA00022967"/>
    </source>
</evidence>
<evidence type="ECO:0000256" key="10">
    <source>
        <dbReference type="ARBA" id="ARBA00022989"/>
    </source>
</evidence>
<dbReference type="NCBIfam" id="TIGR01195">
    <property type="entry name" value="oadG_fam"/>
    <property type="match status" value="1"/>
</dbReference>
<organism evidence="18 19">
    <name type="scientific">Simiduia aestuariiviva</name>
    <dbReference type="NCBI Taxonomy" id="1510459"/>
    <lineage>
        <taxon>Bacteria</taxon>
        <taxon>Pseudomonadati</taxon>
        <taxon>Pseudomonadota</taxon>
        <taxon>Gammaproteobacteria</taxon>
        <taxon>Cellvibrionales</taxon>
        <taxon>Cellvibrionaceae</taxon>
        <taxon>Simiduia</taxon>
    </lineage>
</organism>
<keyword evidence="8 16" id="KW-0812">Transmembrane</keyword>
<proteinExistence type="inferred from homology"/>
<evidence type="ECO:0000256" key="5">
    <source>
        <dbReference type="ARBA" id="ARBA00011869"/>
    </source>
</evidence>
<dbReference type="GO" id="GO:0008948">
    <property type="term" value="F:oxaloacetate decarboxylase activity"/>
    <property type="evidence" value="ECO:0007669"/>
    <property type="project" value="UniProtKB-UniRule"/>
</dbReference>
<dbReference type="EMBL" id="JACHXZ010000002">
    <property type="protein sequence ID" value="MBB3168586.1"/>
    <property type="molecule type" value="Genomic_DNA"/>
</dbReference>
<comment type="catalytic activity">
    <reaction evidence="15 16 17">
        <text>oxaloacetate + 2 Na(+)(in) + H(+) = pyruvate + 2 Na(+)(out) + CO2</text>
        <dbReference type="Rhea" id="RHEA:57724"/>
        <dbReference type="ChEBI" id="CHEBI:15361"/>
        <dbReference type="ChEBI" id="CHEBI:15378"/>
        <dbReference type="ChEBI" id="CHEBI:16452"/>
        <dbReference type="ChEBI" id="CHEBI:16526"/>
        <dbReference type="ChEBI" id="CHEBI:29101"/>
        <dbReference type="EC" id="7.2.4.2"/>
    </reaction>
</comment>
<accession>A0A839URT6</accession>
<dbReference type="InterPro" id="IPR005899">
    <property type="entry name" value="Na_pump_deCOase"/>
</dbReference>
<evidence type="ECO:0000256" key="7">
    <source>
        <dbReference type="ARBA" id="ARBA00022475"/>
    </source>
</evidence>
<evidence type="ECO:0000256" key="6">
    <source>
        <dbReference type="ARBA" id="ARBA00022448"/>
    </source>
</evidence>
<comment type="subcellular location">
    <subcellularLocation>
        <location evidence="3 16 17">Cell membrane</location>
        <topology evidence="3 16 17">Single-pass membrane protein</topology>
    </subcellularLocation>
</comment>
<evidence type="ECO:0000256" key="4">
    <source>
        <dbReference type="ARBA" id="ARBA00005844"/>
    </source>
</evidence>